<dbReference type="GO" id="GO:0015020">
    <property type="term" value="F:glucuronosyltransferase activity"/>
    <property type="evidence" value="ECO:0007669"/>
    <property type="project" value="TreeGrafter"/>
</dbReference>
<dbReference type="AlphaFoldDB" id="A0A443SBQ0"/>
<dbReference type="InterPro" id="IPR004263">
    <property type="entry name" value="Exostosin"/>
</dbReference>
<evidence type="ECO:0000256" key="1">
    <source>
        <dbReference type="ARBA" id="ARBA00010271"/>
    </source>
</evidence>
<organism evidence="3 4">
    <name type="scientific">Leptotrombidium deliense</name>
    <dbReference type="NCBI Taxonomy" id="299467"/>
    <lineage>
        <taxon>Eukaryota</taxon>
        <taxon>Metazoa</taxon>
        <taxon>Ecdysozoa</taxon>
        <taxon>Arthropoda</taxon>
        <taxon>Chelicerata</taxon>
        <taxon>Arachnida</taxon>
        <taxon>Acari</taxon>
        <taxon>Acariformes</taxon>
        <taxon>Trombidiformes</taxon>
        <taxon>Prostigmata</taxon>
        <taxon>Anystina</taxon>
        <taxon>Parasitengona</taxon>
        <taxon>Trombiculoidea</taxon>
        <taxon>Trombiculidae</taxon>
        <taxon>Leptotrombidium</taxon>
    </lineage>
</organism>
<gene>
    <name evidence="3" type="ORF">B4U80_05047</name>
</gene>
<keyword evidence="4" id="KW-1185">Reference proteome</keyword>
<dbReference type="GO" id="GO:0008375">
    <property type="term" value="F:acetylglucosaminyltransferase activity"/>
    <property type="evidence" value="ECO:0007669"/>
    <property type="project" value="TreeGrafter"/>
</dbReference>
<dbReference type="GO" id="GO:0005794">
    <property type="term" value="C:Golgi apparatus"/>
    <property type="evidence" value="ECO:0007669"/>
    <property type="project" value="TreeGrafter"/>
</dbReference>
<accession>A0A443SBQ0</accession>
<comment type="similarity">
    <text evidence="1">Belongs to the glycosyltransferase 47 family.</text>
</comment>
<dbReference type="InterPro" id="IPR040911">
    <property type="entry name" value="Exostosin_GT47"/>
</dbReference>
<dbReference type="STRING" id="299467.A0A443SBQ0"/>
<protein>
    <submittedName>
        <fullName evidence="3">Exostosin-1a-like protein</fullName>
    </submittedName>
</protein>
<evidence type="ECO:0000313" key="3">
    <source>
        <dbReference type="EMBL" id="RWS24920.1"/>
    </source>
</evidence>
<dbReference type="OrthoDB" id="1924787at2759"/>
<dbReference type="PANTHER" id="PTHR11062">
    <property type="entry name" value="EXOSTOSIN HEPARAN SULFATE GLYCOSYLTRANSFERASE -RELATED"/>
    <property type="match status" value="1"/>
</dbReference>
<dbReference type="Pfam" id="PF03016">
    <property type="entry name" value="Exostosin_GT47"/>
    <property type="match status" value="2"/>
</dbReference>
<name>A0A443SBQ0_9ACAR</name>
<dbReference type="VEuPathDB" id="VectorBase:LDEU007120"/>
<proteinExistence type="inferred from homology"/>
<feature type="non-terminal residue" evidence="3">
    <location>
        <position position="385"/>
    </location>
</feature>
<sequence length="385" mass="43610">MTPLVNVHDDDVDDAQRLKHINNISNQLHRNNRNNGANGQRIHFASKCRLSNCFDFSRCKPGEKLKIHIYGDDEQQQQRGGQQQQKQQQRISETYEKMLNVIRTSIYYEPDASKACLFISEYDTLDRDPLSPDFQKNLPSSFKLNNGKNHLVFNLYSGTWPNYNELDFADFNPGYAILVKASTSYTHYRPGFDISLPLFPKNHPEKGTTFSSVMSTTTTTSFSSSSSSSSASGGSGGGGGVGGGVGVGYDEVKFGLAEESSISYSSPHSNLLVFKGKRYIYGIGSETRNTLHHLHNNKDILIFTTCKHGKKWKELKDERCIQDNRQYDQYDYQQLLSNSTFCLIPRGRRLGSFRFLESLSYSCIPVLLSNYWVKPFDDVIDWSSI</sequence>
<evidence type="ECO:0000259" key="2">
    <source>
        <dbReference type="Pfam" id="PF03016"/>
    </source>
</evidence>
<dbReference type="Proteomes" id="UP000288716">
    <property type="component" value="Unassembled WGS sequence"/>
</dbReference>
<dbReference type="PANTHER" id="PTHR11062:SF129">
    <property type="entry name" value="EXOSTOSIN-1"/>
    <property type="match status" value="1"/>
</dbReference>
<feature type="domain" description="Exostosin GT47" evidence="2">
    <location>
        <begin position="63"/>
        <end position="227"/>
    </location>
</feature>
<dbReference type="GO" id="GO:0015012">
    <property type="term" value="P:heparan sulfate proteoglycan biosynthetic process"/>
    <property type="evidence" value="ECO:0007669"/>
    <property type="project" value="UniProtKB-ARBA"/>
</dbReference>
<comment type="caution">
    <text evidence="3">The sequence shown here is derived from an EMBL/GenBank/DDBJ whole genome shotgun (WGS) entry which is preliminary data.</text>
</comment>
<evidence type="ECO:0000313" key="4">
    <source>
        <dbReference type="Proteomes" id="UP000288716"/>
    </source>
</evidence>
<feature type="domain" description="Exostosin GT47" evidence="2">
    <location>
        <begin position="262"/>
        <end position="385"/>
    </location>
</feature>
<dbReference type="EMBL" id="NCKV01004265">
    <property type="protein sequence ID" value="RWS24920.1"/>
    <property type="molecule type" value="Genomic_DNA"/>
</dbReference>
<reference evidence="3 4" key="1">
    <citation type="journal article" date="2018" name="Gigascience">
        <title>Genomes of trombidid mites reveal novel predicted allergens and laterally-transferred genes associated with secondary metabolism.</title>
        <authorList>
            <person name="Dong X."/>
            <person name="Chaisiri K."/>
            <person name="Xia D."/>
            <person name="Armstrong S.D."/>
            <person name="Fang Y."/>
            <person name="Donnelly M.J."/>
            <person name="Kadowaki T."/>
            <person name="McGarry J.W."/>
            <person name="Darby A.C."/>
            <person name="Makepeace B.L."/>
        </authorList>
    </citation>
    <scope>NUCLEOTIDE SEQUENCE [LARGE SCALE GENOMIC DNA]</scope>
    <source>
        <strain evidence="3">UoL-UT</strain>
    </source>
</reference>